<gene>
    <name evidence="1" type="ORF">EVB93_127</name>
</gene>
<dbReference type="EMBL" id="MN988521">
    <property type="protein sequence ID" value="QIG71234.1"/>
    <property type="molecule type" value="Genomic_DNA"/>
</dbReference>
<reference evidence="1 2" key="1">
    <citation type="submission" date="2020-01" db="EMBL/GenBank/DDBJ databases">
        <title>Patterns of diversity and host range of bacteriophage communities associated with bean-nodulatin bacteria.</title>
        <authorList>
            <person name="Vann Cauwenberghe J."/>
            <person name="Santamaria R.I."/>
            <person name="Bustos P."/>
            <person name="Juarez S."/>
            <person name="Gonzalez V."/>
        </authorList>
    </citation>
    <scope>NUCLEOTIDE SEQUENCE [LARGE SCALE GENOMIC DNA]</scope>
</reference>
<organism evidence="1 2">
    <name type="scientific">Rhizobium phage RHph_TM30</name>
    <dbReference type="NCBI Taxonomy" id="2509764"/>
    <lineage>
        <taxon>Viruses</taxon>
        <taxon>Duplodnaviria</taxon>
        <taxon>Heunggongvirae</taxon>
        <taxon>Uroviricota</taxon>
        <taxon>Caudoviricetes</taxon>
        <taxon>Kleczkowskaviridae</taxon>
        <taxon>Cuauhnahuacvirus</taxon>
        <taxon>Cuauhnahuacvirus TM30</taxon>
    </lineage>
</organism>
<dbReference type="Proteomes" id="UP000629603">
    <property type="component" value="Segment"/>
</dbReference>
<name>A0A7S5RFS2_9CAUD</name>
<evidence type="ECO:0000313" key="1">
    <source>
        <dbReference type="EMBL" id="QIG71234.1"/>
    </source>
</evidence>
<sequence length="65" mass="7046">MIEETHKNHPGVTASECPARITVNAQPSSNHGSGYACSVTGGHCIPSSDCDARRKIWRDHNEVQT</sequence>
<keyword evidence="2" id="KW-1185">Reference proteome</keyword>
<proteinExistence type="predicted"/>
<evidence type="ECO:0000313" key="2">
    <source>
        <dbReference type="Proteomes" id="UP000629603"/>
    </source>
</evidence>
<protein>
    <submittedName>
        <fullName evidence="1">Uncharacterized protein</fullName>
    </submittedName>
</protein>
<accession>A0A7S5RFS2</accession>